<dbReference type="InterPro" id="IPR056800">
    <property type="entry name" value="vWA_Ro60"/>
</dbReference>
<dbReference type="SUPFAM" id="SSF53300">
    <property type="entry name" value="vWA-like"/>
    <property type="match status" value="1"/>
</dbReference>
<gene>
    <name evidence="9" type="primary">LOC111121372</name>
</gene>
<keyword evidence="4" id="KW-0479">Metal-binding</keyword>
<dbReference type="GO" id="GO:0003723">
    <property type="term" value="F:RNA binding"/>
    <property type="evidence" value="ECO:0007669"/>
    <property type="project" value="UniProtKB-KW"/>
</dbReference>
<proteinExistence type="inferred from homology"/>
<evidence type="ECO:0000256" key="6">
    <source>
        <dbReference type="ARBA" id="ARBA00023274"/>
    </source>
</evidence>
<dbReference type="PANTHER" id="PTHR14202">
    <property type="entry name" value="60 KDA RIBONUCLEOPROTEIN SSA/RO"/>
    <property type="match status" value="1"/>
</dbReference>
<feature type="domain" description="TROVE" evidence="7">
    <location>
        <begin position="37"/>
        <end position="401"/>
    </location>
</feature>
<dbReference type="AlphaFoldDB" id="A0A8B8CV61"/>
<accession>A0A8B8CV61</accession>
<evidence type="ECO:0000313" key="9">
    <source>
        <dbReference type="RefSeq" id="XP_022318341.1"/>
    </source>
</evidence>
<comment type="similarity">
    <text evidence="2">Belongs to the Ro 60 kDa family.</text>
</comment>
<comment type="subcellular location">
    <subcellularLocation>
        <location evidence="1">Cytoplasm</location>
    </subcellularLocation>
</comment>
<evidence type="ECO:0000313" key="8">
    <source>
        <dbReference type="Proteomes" id="UP000694844"/>
    </source>
</evidence>
<keyword evidence="5" id="KW-0694">RNA-binding</keyword>
<keyword evidence="3" id="KW-0963">Cytoplasm</keyword>
<keyword evidence="8" id="KW-1185">Reference proteome</keyword>
<dbReference type="SUPFAM" id="SSF140864">
    <property type="entry name" value="TROVE domain-like"/>
    <property type="match status" value="1"/>
</dbReference>
<evidence type="ECO:0000256" key="3">
    <source>
        <dbReference type="ARBA" id="ARBA00022490"/>
    </source>
</evidence>
<protein>
    <submittedName>
        <fullName evidence="9">60 kDa SS-A/Ro ribonucleoprotein-like</fullName>
    </submittedName>
</protein>
<dbReference type="Pfam" id="PF05731">
    <property type="entry name" value="TROVE"/>
    <property type="match status" value="1"/>
</dbReference>
<dbReference type="OrthoDB" id="6098064at2759"/>
<organism evidence="8 9">
    <name type="scientific">Crassostrea virginica</name>
    <name type="common">Eastern oyster</name>
    <dbReference type="NCBI Taxonomy" id="6565"/>
    <lineage>
        <taxon>Eukaryota</taxon>
        <taxon>Metazoa</taxon>
        <taxon>Spiralia</taxon>
        <taxon>Lophotrochozoa</taxon>
        <taxon>Mollusca</taxon>
        <taxon>Bivalvia</taxon>
        <taxon>Autobranchia</taxon>
        <taxon>Pteriomorphia</taxon>
        <taxon>Ostreida</taxon>
        <taxon>Ostreoidea</taxon>
        <taxon>Ostreidae</taxon>
        <taxon>Crassostrea</taxon>
    </lineage>
</organism>
<dbReference type="GeneID" id="111121372"/>
<dbReference type="PROSITE" id="PS50988">
    <property type="entry name" value="TROVE"/>
    <property type="match status" value="1"/>
</dbReference>
<dbReference type="InterPro" id="IPR040322">
    <property type="entry name" value="TROVE2"/>
</dbReference>
<name>A0A8B8CV61_CRAVI</name>
<dbReference type="GO" id="GO:0005737">
    <property type="term" value="C:cytoplasm"/>
    <property type="evidence" value="ECO:0007669"/>
    <property type="project" value="UniProtKB-SubCell"/>
</dbReference>
<dbReference type="GO" id="GO:1990904">
    <property type="term" value="C:ribonucleoprotein complex"/>
    <property type="evidence" value="ECO:0007669"/>
    <property type="project" value="UniProtKB-KW"/>
</dbReference>
<evidence type="ECO:0000259" key="7">
    <source>
        <dbReference type="PROSITE" id="PS50988"/>
    </source>
</evidence>
<reference evidence="9" key="1">
    <citation type="submission" date="2025-08" db="UniProtKB">
        <authorList>
            <consortium name="RefSeq"/>
        </authorList>
    </citation>
    <scope>IDENTIFICATION</scope>
    <source>
        <tissue evidence="9">Whole sample</tissue>
    </source>
</reference>
<dbReference type="RefSeq" id="XP_022318341.1">
    <property type="nucleotide sequence ID" value="XM_022462633.1"/>
</dbReference>
<dbReference type="InterPro" id="IPR037214">
    <property type="entry name" value="TROVE_dom_sf"/>
</dbReference>
<dbReference type="InterPro" id="IPR036465">
    <property type="entry name" value="vWFA_dom_sf"/>
</dbReference>
<dbReference type="PANTHER" id="PTHR14202:SF0">
    <property type="entry name" value="RNA-BINDING PROTEIN RO60"/>
    <property type="match status" value="1"/>
</dbReference>
<dbReference type="KEGG" id="cvn:111121372"/>
<dbReference type="Proteomes" id="UP000694844">
    <property type="component" value="Chromosome 2"/>
</dbReference>
<dbReference type="Pfam" id="PF25045">
    <property type="entry name" value="vWA_Ro60"/>
    <property type="match status" value="1"/>
</dbReference>
<dbReference type="InterPro" id="IPR008858">
    <property type="entry name" value="TROVE_dom"/>
</dbReference>
<keyword evidence="6" id="KW-0687">Ribonucleoprotein</keyword>
<dbReference type="GO" id="GO:0046872">
    <property type="term" value="F:metal ion binding"/>
    <property type="evidence" value="ECO:0007669"/>
    <property type="project" value="UniProtKB-KW"/>
</dbReference>
<evidence type="ECO:0000256" key="2">
    <source>
        <dbReference type="ARBA" id="ARBA00007814"/>
    </source>
</evidence>
<evidence type="ECO:0000256" key="4">
    <source>
        <dbReference type="ARBA" id="ARBA00022723"/>
    </source>
</evidence>
<evidence type="ECO:0000256" key="1">
    <source>
        <dbReference type="ARBA" id="ARBA00004496"/>
    </source>
</evidence>
<dbReference type="Gene3D" id="3.40.50.410">
    <property type="entry name" value="von Willebrand factor, type A domain"/>
    <property type="match status" value="1"/>
</dbReference>
<evidence type="ECO:0000256" key="5">
    <source>
        <dbReference type="ARBA" id="ARBA00022884"/>
    </source>
</evidence>
<sequence>MTTLYRRSSSDTMMEVDGFSIQEGAEVRANEPLPNQEINNSGGFVHCTKDTTRLRQCLCGISGEPRAYRCGETEISGETANIINRFVHKGQGSMVVETIRNFSVKNKACKIKHILYALALCCCSNDPATKDGAYRILPAVCRTPSHLFQFIKYHQDNKPGKGWGRALRRGVSKWYKSYGQKRGGNLKLAIHMTKYKARCGFTHKDVFRLCHIKTDNEVLGYMICYVCQGKEKADNSRLMMEARSREGYEQSELKKVVDLLQVFEDATRCTDEQSMARLILEHECLVREHVPTGFLKSKKVWEALVRHMPMKAMIRSLGKLSSLSILERESFAEAIIADKLINQRLIESARIHPFSLLVALKSYSKGQSEHDRLQWVVNPRVEAALEEAFYLSFKYVQSTRKRYLLAVDVSGSMSVPVIGTPSLTVKEAAAAMMMTTVRTEERCDVVAFSMNQRHGVNHAGTNSIAHLSVSPQDDLCKMMCTCSSITPGRIDCAAPILDAIENKKMYDVFVVYTDSETSYGPIHPSEALKRYRTVSGIRDARLIVCGMASTGFSIADRNDPLMLDIVGFDSGAPMAIHEFVSGEQNH</sequence>